<dbReference type="STRING" id="1993.SAMN04489713_102703"/>
<evidence type="ECO:0000259" key="3">
    <source>
        <dbReference type="Pfam" id="PF17389"/>
    </source>
</evidence>
<keyword evidence="2" id="KW-0732">Signal</keyword>
<dbReference type="InterPro" id="IPR008928">
    <property type="entry name" value="6-hairpin_glycosidase_sf"/>
</dbReference>
<dbReference type="Gene3D" id="1.50.10.10">
    <property type="match status" value="1"/>
</dbReference>
<proteinExistence type="predicted"/>
<dbReference type="AlphaFoldDB" id="A0A1I5ASU0"/>
<feature type="domain" description="Alpha-L-rhamnosidase six-hairpin glycosidase" evidence="3">
    <location>
        <begin position="297"/>
        <end position="490"/>
    </location>
</feature>
<dbReference type="PANTHER" id="PTHR34987:SF6">
    <property type="entry name" value="ALPHA-L-RHAMNOSIDASE SIX-HAIRPIN GLYCOSIDASE DOMAIN-CONTAINING PROTEIN"/>
    <property type="match status" value="1"/>
</dbReference>
<evidence type="ECO:0000256" key="1">
    <source>
        <dbReference type="SAM" id="MobiDB-lite"/>
    </source>
</evidence>
<evidence type="ECO:0000313" key="5">
    <source>
        <dbReference type="EMBL" id="SFN65503.1"/>
    </source>
</evidence>
<dbReference type="InterPro" id="IPR012341">
    <property type="entry name" value="6hp_glycosidase-like_sf"/>
</dbReference>
<organism evidence="5 6">
    <name type="scientific">Actinomadura madurae</name>
    <dbReference type="NCBI Taxonomy" id="1993"/>
    <lineage>
        <taxon>Bacteria</taxon>
        <taxon>Bacillati</taxon>
        <taxon>Actinomycetota</taxon>
        <taxon>Actinomycetes</taxon>
        <taxon>Streptosporangiales</taxon>
        <taxon>Thermomonosporaceae</taxon>
        <taxon>Actinomadura</taxon>
    </lineage>
</organism>
<name>A0A1I5ASU0_9ACTN</name>
<dbReference type="InterPro" id="IPR006311">
    <property type="entry name" value="TAT_signal"/>
</dbReference>
<evidence type="ECO:0000259" key="4">
    <source>
        <dbReference type="Pfam" id="PF17390"/>
    </source>
</evidence>
<accession>A0A1I5ASU0</accession>
<dbReference type="InParanoid" id="A0A1I5ASU0"/>
<dbReference type="eggNOG" id="COG3408">
    <property type="taxonomic scope" value="Bacteria"/>
</dbReference>
<dbReference type="SUPFAM" id="SSF48208">
    <property type="entry name" value="Six-hairpin glycosidases"/>
    <property type="match status" value="1"/>
</dbReference>
<evidence type="ECO:0000313" key="6">
    <source>
        <dbReference type="Proteomes" id="UP000183413"/>
    </source>
</evidence>
<dbReference type="Pfam" id="PF17389">
    <property type="entry name" value="Bac_rhamnosid6H"/>
    <property type="match status" value="1"/>
</dbReference>
<dbReference type="Gene3D" id="2.60.420.10">
    <property type="entry name" value="Maltose phosphorylase, domain 3"/>
    <property type="match status" value="1"/>
</dbReference>
<dbReference type="RefSeq" id="WP_181663265.1">
    <property type="nucleotide sequence ID" value="NZ_UAPP01000005.1"/>
</dbReference>
<evidence type="ECO:0000256" key="2">
    <source>
        <dbReference type="SAM" id="SignalP"/>
    </source>
</evidence>
<dbReference type="Pfam" id="PF17390">
    <property type="entry name" value="Bac_rhamnosid_C"/>
    <property type="match status" value="1"/>
</dbReference>
<reference evidence="5 6" key="1">
    <citation type="submission" date="2016-10" db="EMBL/GenBank/DDBJ databases">
        <authorList>
            <person name="de Groot N.N."/>
        </authorList>
    </citation>
    <scope>NUCLEOTIDE SEQUENCE [LARGE SCALE GENOMIC DNA]</scope>
    <source>
        <strain evidence="5 6">DSM 43067</strain>
    </source>
</reference>
<dbReference type="Proteomes" id="UP000183413">
    <property type="component" value="Unassembled WGS sequence"/>
</dbReference>
<protein>
    <submittedName>
        <fullName evidence="5">Alpha-L-rhamnosidase</fullName>
    </submittedName>
</protein>
<gene>
    <name evidence="5" type="ORF">SAMN04489713_102703</name>
</gene>
<feature type="chain" id="PRO_5039596125" evidence="2">
    <location>
        <begin position="30"/>
        <end position="735"/>
    </location>
</feature>
<dbReference type="EMBL" id="FOVH01000002">
    <property type="protein sequence ID" value="SFN65503.1"/>
    <property type="molecule type" value="Genomic_DNA"/>
</dbReference>
<dbReference type="InterPro" id="IPR035396">
    <property type="entry name" value="Bac_rhamnosid6H"/>
</dbReference>
<dbReference type="GO" id="GO:0005975">
    <property type="term" value="P:carbohydrate metabolic process"/>
    <property type="evidence" value="ECO:0007669"/>
    <property type="project" value="InterPro"/>
</dbReference>
<dbReference type="InterPro" id="IPR035398">
    <property type="entry name" value="Bac_rhamnosid_C"/>
</dbReference>
<sequence length="735" mass="78696">MVPPTTARRSLARAAVAAALTITSTAALALPAVAAPRPRGPWQDASYTPRPGQWRPYVLAPSSRDVKPVTVFKADPRQGAIDGSPESALRKGGGSVRLGGADDRAGSPLLIVDFGKEVAGHLKVRVKGTSGSPKLRACFSESVRYMALDPEANDGQGKIAPGCDTANIWNGFPGRPYTADTDSHALPLDGVSLPGTVRDTELRGGFRYATLFLDGPGGVDVDAISLDFTAAPDQRDLDGYRGHFLSSDDLLNKIWYAGAYTVQINTGAPDTAKKWPYEPGEGDHADAPVPHADPNVSVIYDGGKRDRIVWQGDLAVQAPVAYVSTYDMGSVDNSLSSLAAQQLPDGYMPAASLVGQHNQNELRTYGEYVTWFVANMYDHWWYTGDRAYLDRWWPQLTKATAWLESVRAEDDGGLIGFANSGSCGHYGYSDCGHETYVNALYARNLEQMAAMAKARGDASAAKTYADRSAAVKKAVNDQLWDDGTGAYRLSREIPGAYPQDGNVTAVLTGIAGGDRAKRALAYLRANNWTDIGSLTVSTSTPNASLPPFYAPLPSGFEADARLETGDASGLELIRKYWGHQLQQDPGSTFWEHMQPDGTPNLRQFSSLAHGWAAQPTVTLSSRVLGVRPAAPGYSSWAVVPFTGKLRWAEGTVPTPHGDIAASWRRTGHGFRLKVTAPSGTRGRLAVPVAPSTRRVTLDGRTVWAAGKATAHGVSSDGRYVYVDGAPAGRHTLTAH</sequence>
<feature type="signal peptide" evidence="2">
    <location>
        <begin position="1"/>
        <end position="29"/>
    </location>
</feature>
<dbReference type="PANTHER" id="PTHR34987">
    <property type="entry name" value="C, PUTATIVE (AFU_ORTHOLOGUE AFUA_3G02880)-RELATED"/>
    <property type="match status" value="1"/>
</dbReference>
<feature type="domain" description="Alpha-L-rhamnosidase C-terminal" evidence="4">
    <location>
        <begin position="625"/>
        <end position="694"/>
    </location>
</feature>
<feature type="region of interest" description="Disordered" evidence="1">
    <location>
        <begin position="76"/>
        <end position="100"/>
    </location>
</feature>
<dbReference type="PROSITE" id="PS51318">
    <property type="entry name" value="TAT"/>
    <property type="match status" value="1"/>
</dbReference>
<keyword evidence="6" id="KW-1185">Reference proteome</keyword>